<comment type="caution">
    <text evidence="3">The sequence shown here is derived from an EMBL/GenBank/DDBJ whole genome shotgun (WGS) entry which is preliminary data.</text>
</comment>
<dbReference type="Proteomes" id="UP001345827">
    <property type="component" value="Unassembled WGS sequence"/>
</dbReference>
<sequence>MSPTAHAPLDSTSAPPPNTIRYIIEPVTSESDIPTLAYISDIALKSDGFHAYRERYAPLNIYDDCFEKLTKALRNTRGQSFLFKVVLIPNSDDEEAEETIIGFSQWKLGYAEVPKVDPFAVKRKPVEDAGVEQSVSGVVLAEASVEGEQTRTETRPTKEEKPEPFYSDPFEESTRKLFNCYLSNIRGKRHLYLHRLIVHPSYQRQGIGKRLIEWGTEVADRENVVSWLFARPAGSELYKRNGWKVLDIIELDVPDLEVAPMLPMLRLPESRQA</sequence>
<dbReference type="Gene3D" id="3.40.630.30">
    <property type="match status" value="1"/>
</dbReference>
<dbReference type="PANTHER" id="PTHR42791:SF2">
    <property type="entry name" value="N-ACETYLTRANSFERASE DOMAIN-CONTAINING PROTEIN"/>
    <property type="match status" value="1"/>
</dbReference>
<dbReference type="InterPro" id="IPR052523">
    <property type="entry name" value="Trichothecene_AcTrans"/>
</dbReference>
<dbReference type="Pfam" id="PF13508">
    <property type="entry name" value="Acetyltransf_7"/>
    <property type="match status" value="1"/>
</dbReference>
<dbReference type="PROSITE" id="PS51186">
    <property type="entry name" value="GNAT"/>
    <property type="match status" value="1"/>
</dbReference>
<accession>A0AAV9QKG0</accession>
<organism evidence="3 4">
    <name type="scientific">Vermiconidia calcicola</name>
    <dbReference type="NCBI Taxonomy" id="1690605"/>
    <lineage>
        <taxon>Eukaryota</taxon>
        <taxon>Fungi</taxon>
        <taxon>Dikarya</taxon>
        <taxon>Ascomycota</taxon>
        <taxon>Pezizomycotina</taxon>
        <taxon>Dothideomycetes</taxon>
        <taxon>Dothideomycetidae</taxon>
        <taxon>Mycosphaerellales</taxon>
        <taxon>Extremaceae</taxon>
        <taxon>Vermiconidia</taxon>
    </lineage>
</organism>
<keyword evidence="4" id="KW-1185">Reference proteome</keyword>
<dbReference type="PANTHER" id="PTHR42791">
    <property type="entry name" value="GNAT FAMILY ACETYLTRANSFERASE"/>
    <property type="match status" value="1"/>
</dbReference>
<evidence type="ECO:0000256" key="1">
    <source>
        <dbReference type="SAM" id="MobiDB-lite"/>
    </source>
</evidence>
<evidence type="ECO:0000313" key="4">
    <source>
        <dbReference type="Proteomes" id="UP001345827"/>
    </source>
</evidence>
<proteinExistence type="predicted"/>
<feature type="domain" description="N-acetyltransferase" evidence="2">
    <location>
        <begin position="124"/>
        <end position="269"/>
    </location>
</feature>
<dbReference type="GO" id="GO:0016747">
    <property type="term" value="F:acyltransferase activity, transferring groups other than amino-acyl groups"/>
    <property type="evidence" value="ECO:0007669"/>
    <property type="project" value="InterPro"/>
</dbReference>
<dbReference type="CDD" id="cd04301">
    <property type="entry name" value="NAT_SF"/>
    <property type="match status" value="1"/>
</dbReference>
<feature type="compositionally biased region" description="Basic and acidic residues" evidence="1">
    <location>
        <begin position="148"/>
        <end position="163"/>
    </location>
</feature>
<feature type="region of interest" description="Disordered" evidence="1">
    <location>
        <begin position="146"/>
        <end position="166"/>
    </location>
</feature>
<evidence type="ECO:0000259" key="2">
    <source>
        <dbReference type="PROSITE" id="PS51186"/>
    </source>
</evidence>
<dbReference type="EMBL" id="JAXLQG010000002">
    <property type="protein sequence ID" value="KAK5543395.1"/>
    <property type="molecule type" value="Genomic_DNA"/>
</dbReference>
<name>A0AAV9QKG0_9PEZI</name>
<dbReference type="SUPFAM" id="SSF55729">
    <property type="entry name" value="Acyl-CoA N-acyltransferases (Nat)"/>
    <property type="match status" value="1"/>
</dbReference>
<dbReference type="InterPro" id="IPR000182">
    <property type="entry name" value="GNAT_dom"/>
</dbReference>
<evidence type="ECO:0000313" key="3">
    <source>
        <dbReference type="EMBL" id="KAK5543395.1"/>
    </source>
</evidence>
<dbReference type="AlphaFoldDB" id="A0AAV9QKG0"/>
<reference evidence="3 4" key="1">
    <citation type="submission" date="2023-06" db="EMBL/GenBank/DDBJ databases">
        <title>Black Yeasts Isolated from many extreme environments.</title>
        <authorList>
            <person name="Coleine C."/>
            <person name="Stajich J.E."/>
            <person name="Selbmann L."/>
        </authorList>
    </citation>
    <scope>NUCLEOTIDE SEQUENCE [LARGE SCALE GENOMIC DNA]</scope>
    <source>
        <strain evidence="3 4">CCFEE 5887</strain>
    </source>
</reference>
<protein>
    <recommendedName>
        <fullName evidence="2">N-acetyltransferase domain-containing protein</fullName>
    </recommendedName>
</protein>
<dbReference type="InterPro" id="IPR016181">
    <property type="entry name" value="Acyl_CoA_acyltransferase"/>
</dbReference>
<gene>
    <name evidence="3" type="ORF">LTR25_001008</name>
</gene>